<feature type="domain" description="YdhG-like" evidence="1">
    <location>
        <begin position="27"/>
        <end position="128"/>
    </location>
</feature>
<dbReference type="RefSeq" id="WP_249656596.1">
    <property type="nucleotide sequence ID" value="NZ_JAMFMA010000001.1"/>
</dbReference>
<comment type="caution">
    <text evidence="2">The sequence shown here is derived from an EMBL/GenBank/DDBJ whole genome shotgun (WGS) entry which is preliminary data.</text>
</comment>
<sequence>MSELKIITDQAFENKLNGYPNDVSVLMDNLRSLIIQTARDIDGLTEIKETLKWGEPSFITPIGSTLRMDWKSKTPNHYALYFQCSSRLVVTFKSIFGNQLKFEGNRAIILSIGTEIPEEILVDCIKATLMYHTVKHLPTLGI</sequence>
<name>A0ABT0PPV9_9FLAO</name>
<evidence type="ECO:0000313" key="2">
    <source>
        <dbReference type="EMBL" id="MCL6273419.1"/>
    </source>
</evidence>
<dbReference type="Pfam" id="PF08818">
    <property type="entry name" value="DUF1801"/>
    <property type="match status" value="1"/>
</dbReference>
<dbReference type="Proteomes" id="UP001203607">
    <property type="component" value="Unassembled WGS sequence"/>
</dbReference>
<evidence type="ECO:0000313" key="3">
    <source>
        <dbReference type="Proteomes" id="UP001203607"/>
    </source>
</evidence>
<reference evidence="2 3" key="1">
    <citation type="submission" date="2022-05" db="EMBL/GenBank/DDBJ databases">
        <authorList>
            <person name="Park J.-S."/>
        </authorList>
    </citation>
    <scope>NUCLEOTIDE SEQUENCE [LARGE SCALE GENOMIC DNA]</scope>
    <source>
        <strain evidence="2 3">2012CJ35-5</strain>
    </source>
</reference>
<evidence type="ECO:0000259" key="1">
    <source>
        <dbReference type="Pfam" id="PF08818"/>
    </source>
</evidence>
<gene>
    <name evidence="2" type="ORF">M3P19_05320</name>
</gene>
<dbReference type="InterPro" id="IPR014922">
    <property type="entry name" value="YdhG-like"/>
</dbReference>
<accession>A0ABT0PPV9</accession>
<dbReference type="EMBL" id="JAMFMA010000001">
    <property type="protein sequence ID" value="MCL6273419.1"/>
    <property type="molecule type" value="Genomic_DNA"/>
</dbReference>
<dbReference type="SUPFAM" id="SSF159888">
    <property type="entry name" value="YdhG-like"/>
    <property type="match status" value="1"/>
</dbReference>
<keyword evidence="3" id="KW-1185">Reference proteome</keyword>
<proteinExistence type="predicted"/>
<organism evidence="2 3">
    <name type="scientific">Flagellimonas spongiicola</name>
    <dbReference type="NCBI Taxonomy" id="2942208"/>
    <lineage>
        <taxon>Bacteria</taxon>
        <taxon>Pseudomonadati</taxon>
        <taxon>Bacteroidota</taxon>
        <taxon>Flavobacteriia</taxon>
        <taxon>Flavobacteriales</taxon>
        <taxon>Flavobacteriaceae</taxon>
        <taxon>Flagellimonas</taxon>
    </lineage>
</organism>
<protein>
    <submittedName>
        <fullName evidence="2">DUF1801 domain-containing protein</fullName>
    </submittedName>
</protein>